<dbReference type="InterPro" id="IPR045865">
    <property type="entry name" value="ACT-like_dom_sf"/>
</dbReference>
<dbReference type="SUPFAM" id="SSF55021">
    <property type="entry name" value="ACT-like"/>
    <property type="match status" value="1"/>
</dbReference>
<organism evidence="2 3">
    <name type="scientific">Corynebacterium appendicis CIP 107643</name>
    <dbReference type="NCBI Taxonomy" id="1161099"/>
    <lineage>
        <taxon>Bacteria</taxon>
        <taxon>Bacillati</taxon>
        <taxon>Actinomycetota</taxon>
        <taxon>Actinomycetes</taxon>
        <taxon>Mycobacteriales</taxon>
        <taxon>Corynebacteriaceae</taxon>
        <taxon>Corynebacterium</taxon>
    </lineage>
</organism>
<gene>
    <name evidence="2" type="ORF">SAMN05444817_10254</name>
</gene>
<proteinExistence type="predicted"/>
<name>A0A1N7ITV3_9CORY</name>
<feature type="domain" description="ACT" evidence="1">
    <location>
        <begin position="4"/>
        <end position="84"/>
    </location>
</feature>
<dbReference type="STRING" id="1161099.SAMN05444817_10254"/>
<sequence>MSYLIRVVLPDTPGSLGELAEAFGMVDANIKSVDIVESTFADEKAVVTDDIVVELPSGTMADSLITAAASVDGVEVDSIRPFTGRVDRREQVQMLARVAHQVHDLPSAMQELVSVMPLALTSSWAVVLRETGHGSERVAASQAAPGDDGSAPVLIDVSQARILRDDTDTWVPESWWLLDSTLTVTPLGTTGLYMVVGRTGGPDFLASEVAHIGDLGAIVGALVS</sequence>
<dbReference type="InterPro" id="IPR002912">
    <property type="entry name" value="ACT_dom"/>
</dbReference>
<protein>
    <recommendedName>
        <fullName evidence="1">ACT domain-containing protein</fullName>
    </recommendedName>
</protein>
<accession>A0A1N7ITV3</accession>
<keyword evidence="3" id="KW-1185">Reference proteome</keyword>
<reference evidence="3" key="1">
    <citation type="submission" date="2017-01" db="EMBL/GenBank/DDBJ databases">
        <authorList>
            <person name="Varghese N."/>
            <person name="Submissions S."/>
        </authorList>
    </citation>
    <scope>NUCLEOTIDE SEQUENCE [LARGE SCALE GENOMIC DNA]</scope>
    <source>
        <strain evidence="3">DSM 44531</strain>
    </source>
</reference>
<dbReference type="Proteomes" id="UP000186292">
    <property type="component" value="Unassembled WGS sequence"/>
</dbReference>
<dbReference type="OrthoDB" id="5243606at2"/>
<dbReference type="PROSITE" id="PS51671">
    <property type="entry name" value="ACT"/>
    <property type="match status" value="1"/>
</dbReference>
<dbReference type="EMBL" id="FTOF01000002">
    <property type="protein sequence ID" value="SIS40523.1"/>
    <property type="molecule type" value="Genomic_DNA"/>
</dbReference>
<evidence type="ECO:0000313" key="3">
    <source>
        <dbReference type="Proteomes" id="UP000186292"/>
    </source>
</evidence>
<dbReference type="AlphaFoldDB" id="A0A1N7ITV3"/>
<evidence type="ECO:0000259" key="1">
    <source>
        <dbReference type="PROSITE" id="PS51671"/>
    </source>
</evidence>
<evidence type="ECO:0000313" key="2">
    <source>
        <dbReference type="EMBL" id="SIS40523.1"/>
    </source>
</evidence>
<dbReference type="RefSeq" id="WP_076598407.1">
    <property type="nucleotide sequence ID" value="NZ_CP046976.1"/>
</dbReference>